<gene>
    <name evidence="4" type="primary">UGT2A1_3</name>
    <name evidence="4" type="ORF">SK128_019367</name>
</gene>
<dbReference type="SUPFAM" id="SSF51905">
    <property type="entry name" value="FAD/NAD(P)-binding domain"/>
    <property type="match status" value="1"/>
</dbReference>
<reference evidence="4 5" key="1">
    <citation type="submission" date="2023-11" db="EMBL/GenBank/DDBJ databases">
        <title>Halocaridina rubra genome assembly.</title>
        <authorList>
            <person name="Smith C."/>
        </authorList>
    </citation>
    <scope>NUCLEOTIDE SEQUENCE [LARGE SCALE GENOMIC DNA]</scope>
    <source>
        <strain evidence="4">EP-1</strain>
        <tissue evidence="4">Whole</tissue>
    </source>
</reference>
<sequence length="228" mass="24913">MQGATSIDVVVVGGGASGLSAMKQFQGGKRKVNSVVLLEAQDYLGGRVKTVRTSIEATGKTVLTEDGAEWVHGGRTTDLYRLAKKLNGLAPDTKTWSNIEHECRQRGLCLSDMPSLMNLRMNSSLLLINSVKSADIPPRPTVPSIIYAGGLHLKESKPLPKDLEDWVKGAGEEGFIFFSLGSAVVPSSMPEEYRKILVKTFGSLKQRVLWKWDKDTMDDLPPNVRLGT</sequence>
<dbReference type="Gene3D" id="3.40.50.2000">
    <property type="entry name" value="Glycogen Phosphorylase B"/>
    <property type="match status" value="1"/>
</dbReference>
<evidence type="ECO:0000313" key="4">
    <source>
        <dbReference type="EMBL" id="KAK7086055.1"/>
    </source>
</evidence>
<dbReference type="InterPro" id="IPR036188">
    <property type="entry name" value="FAD/NAD-bd_sf"/>
</dbReference>
<dbReference type="GO" id="GO:0008194">
    <property type="term" value="F:UDP-glycosyltransferase activity"/>
    <property type="evidence" value="ECO:0007669"/>
    <property type="project" value="InterPro"/>
</dbReference>
<dbReference type="EMBL" id="JAXCGZ010000394">
    <property type="protein sequence ID" value="KAK7086055.1"/>
    <property type="molecule type" value="Genomic_DNA"/>
</dbReference>
<evidence type="ECO:0000313" key="5">
    <source>
        <dbReference type="Proteomes" id="UP001381693"/>
    </source>
</evidence>
<dbReference type="PANTHER" id="PTHR48043">
    <property type="entry name" value="EG:EG0003.4 PROTEIN-RELATED"/>
    <property type="match status" value="1"/>
</dbReference>
<dbReference type="Pfam" id="PF13450">
    <property type="entry name" value="NAD_binding_8"/>
    <property type="match status" value="1"/>
</dbReference>
<dbReference type="InterPro" id="IPR002213">
    <property type="entry name" value="UDP_glucos_trans"/>
</dbReference>
<proteinExistence type="inferred from homology"/>
<dbReference type="Pfam" id="PF00201">
    <property type="entry name" value="UDPGT"/>
    <property type="match status" value="1"/>
</dbReference>
<dbReference type="AlphaFoldDB" id="A0AAN8XK08"/>
<dbReference type="Proteomes" id="UP001381693">
    <property type="component" value="Unassembled WGS sequence"/>
</dbReference>
<evidence type="ECO:0000256" key="3">
    <source>
        <dbReference type="ARBA" id="ARBA00022679"/>
    </source>
</evidence>
<dbReference type="InterPro" id="IPR050271">
    <property type="entry name" value="UDP-glycosyltransferase"/>
</dbReference>
<keyword evidence="3" id="KW-0808">Transferase</keyword>
<organism evidence="4 5">
    <name type="scientific">Halocaridina rubra</name>
    <name type="common">Hawaiian red shrimp</name>
    <dbReference type="NCBI Taxonomy" id="373956"/>
    <lineage>
        <taxon>Eukaryota</taxon>
        <taxon>Metazoa</taxon>
        <taxon>Ecdysozoa</taxon>
        <taxon>Arthropoda</taxon>
        <taxon>Crustacea</taxon>
        <taxon>Multicrustacea</taxon>
        <taxon>Malacostraca</taxon>
        <taxon>Eumalacostraca</taxon>
        <taxon>Eucarida</taxon>
        <taxon>Decapoda</taxon>
        <taxon>Pleocyemata</taxon>
        <taxon>Caridea</taxon>
        <taxon>Atyoidea</taxon>
        <taxon>Atyidae</taxon>
        <taxon>Halocaridina</taxon>
    </lineage>
</organism>
<keyword evidence="2" id="KW-0328">Glycosyltransferase</keyword>
<dbReference type="PANTHER" id="PTHR48043:SF159">
    <property type="entry name" value="EG:EG0003.4 PROTEIN-RELATED"/>
    <property type="match status" value="1"/>
</dbReference>
<dbReference type="SUPFAM" id="SSF53756">
    <property type="entry name" value="UDP-Glycosyltransferase/glycogen phosphorylase"/>
    <property type="match status" value="1"/>
</dbReference>
<comment type="caution">
    <text evidence="4">The sequence shown here is derived from an EMBL/GenBank/DDBJ whole genome shotgun (WGS) entry which is preliminary data.</text>
</comment>
<protein>
    <submittedName>
        <fullName evidence="4">UDP-glucuronosyltransferase 2A1</fullName>
    </submittedName>
</protein>
<evidence type="ECO:0000256" key="1">
    <source>
        <dbReference type="ARBA" id="ARBA00009995"/>
    </source>
</evidence>
<comment type="similarity">
    <text evidence="1">Belongs to the UDP-glycosyltransferase family.</text>
</comment>
<name>A0AAN8XK08_HALRR</name>
<evidence type="ECO:0000256" key="2">
    <source>
        <dbReference type="ARBA" id="ARBA00022676"/>
    </source>
</evidence>
<dbReference type="Gene3D" id="3.50.50.60">
    <property type="entry name" value="FAD/NAD(P)-binding domain"/>
    <property type="match status" value="1"/>
</dbReference>
<accession>A0AAN8XK08</accession>
<keyword evidence="5" id="KW-1185">Reference proteome</keyword>